<name>A0A0V0QMP2_PSEPJ</name>
<gene>
    <name evidence="1" type="ORF">PPERSA_04155</name>
</gene>
<dbReference type="EMBL" id="LDAU01000129">
    <property type="protein sequence ID" value="KRX03603.1"/>
    <property type="molecule type" value="Genomic_DNA"/>
</dbReference>
<dbReference type="AlphaFoldDB" id="A0A0V0QMP2"/>
<dbReference type="InParanoid" id="A0A0V0QMP2"/>
<accession>A0A0V0QMP2</accession>
<dbReference type="Proteomes" id="UP000054937">
    <property type="component" value="Unassembled WGS sequence"/>
</dbReference>
<evidence type="ECO:0000313" key="1">
    <source>
        <dbReference type="EMBL" id="KRX03603.1"/>
    </source>
</evidence>
<proteinExistence type="predicted"/>
<comment type="caution">
    <text evidence="1">The sequence shown here is derived from an EMBL/GenBank/DDBJ whole genome shotgun (WGS) entry which is preliminary data.</text>
</comment>
<reference evidence="1 2" key="1">
    <citation type="journal article" date="2015" name="Sci. Rep.">
        <title>Genome of the facultative scuticociliatosis pathogen Pseudocohnilembus persalinus provides insight into its virulence through horizontal gene transfer.</title>
        <authorList>
            <person name="Xiong J."/>
            <person name="Wang G."/>
            <person name="Cheng J."/>
            <person name="Tian M."/>
            <person name="Pan X."/>
            <person name="Warren A."/>
            <person name="Jiang C."/>
            <person name="Yuan D."/>
            <person name="Miao W."/>
        </authorList>
    </citation>
    <scope>NUCLEOTIDE SEQUENCE [LARGE SCALE GENOMIC DNA]</scope>
    <source>
        <strain evidence="1">36N120E</strain>
    </source>
</reference>
<sequence>MGQVCCTEDQSKYETSQIQQRNQYQSTYSEEQLKTILLSHYQISIVCQNYPEFSFQIFLEQEKIDQQQYTLKEIQDIALQEFKDRYSLIKPCNLRNLIYFHNPENIKVSLDVFPLFFKVLQPNSSYNKQSISSNMTFNQNKQSKLSTRDTQSISDDQIIYNLKIKLQGQDKLWDITILGGDKLKKLDRMLKSQQQQISDNKDIIEEEYLMESEYNTEIDEINNSQLLAFQNLTYHLFYRGRKLKIDENLENTISSFFPYKLLKKEQDKSQIEFSKSQQLFPDNTKQNKTSYINQVLKNSVSDNFTTEKNCNEITILLQFKPRKHNLTETLTIQEAFQPDEYQMNNESCIVQGYGDYHRKLKQGINVEIICKNKKCLFFEKRQIIPVDQRVLDLKASKQQIDCQSCKQQEKYGFIGLYRCSFYFLGIFNSGKRHGGLDLQFVVIYSNHSN</sequence>
<evidence type="ECO:0000313" key="2">
    <source>
        <dbReference type="Proteomes" id="UP000054937"/>
    </source>
</evidence>
<organism evidence="1 2">
    <name type="scientific">Pseudocohnilembus persalinus</name>
    <name type="common">Ciliate</name>
    <dbReference type="NCBI Taxonomy" id="266149"/>
    <lineage>
        <taxon>Eukaryota</taxon>
        <taxon>Sar</taxon>
        <taxon>Alveolata</taxon>
        <taxon>Ciliophora</taxon>
        <taxon>Intramacronucleata</taxon>
        <taxon>Oligohymenophorea</taxon>
        <taxon>Scuticociliatia</taxon>
        <taxon>Philasterida</taxon>
        <taxon>Pseudocohnilembidae</taxon>
        <taxon>Pseudocohnilembus</taxon>
    </lineage>
</organism>
<protein>
    <submittedName>
        <fullName evidence="1">Uncharacterized protein</fullName>
    </submittedName>
</protein>
<keyword evidence="2" id="KW-1185">Reference proteome</keyword>